<evidence type="ECO:0000256" key="3">
    <source>
        <dbReference type="ARBA" id="ARBA00022723"/>
    </source>
</evidence>
<evidence type="ECO:0000256" key="1">
    <source>
        <dbReference type="ARBA" id="ARBA00022485"/>
    </source>
</evidence>
<dbReference type="GO" id="GO:0020037">
    <property type="term" value="F:heme binding"/>
    <property type="evidence" value="ECO:0007669"/>
    <property type="project" value="InterPro"/>
</dbReference>
<proteinExistence type="predicted"/>
<organism evidence="8">
    <name type="scientific">Veillonella ratti</name>
    <dbReference type="NCBI Taxonomy" id="103892"/>
    <lineage>
        <taxon>Bacteria</taxon>
        <taxon>Bacillati</taxon>
        <taxon>Bacillota</taxon>
        <taxon>Negativicutes</taxon>
        <taxon>Veillonellales</taxon>
        <taxon>Veillonellaceae</taxon>
        <taxon>Veillonella</taxon>
    </lineage>
</organism>
<keyword evidence="5" id="KW-0408">Iron</keyword>
<dbReference type="PROSITE" id="PS00365">
    <property type="entry name" value="NIR_SIR"/>
    <property type="match status" value="1"/>
</dbReference>
<dbReference type="InterPro" id="IPR045854">
    <property type="entry name" value="NO2/SO3_Rdtase_4Fe4S_sf"/>
</dbReference>
<dbReference type="EC" id="1.7.1.4" evidence="8"/>
<accession>A0A6N3F0W3</accession>
<dbReference type="InterPro" id="IPR006067">
    <property type="entry name" value="NO2/SO3_Rdtase_4Fe4S_dom"/>
</dbReference>
<sequence>MKTSVILHSLFSEFSRVQLHAIIDLADKYKGNFRIVATGIQIYDITKEDKAAILEQLPEGVQQVKHAAVNSVTACRGTDGCSHAFMQTIPVAKYIDEHHFGEDMPNKLRIGISGCPRCCAEPMIKDIGLYGLPDGYVLVAGGKSGNRPKGGEVLAKKLTPEEAQDKIEFLLQWYKDNAMPKEKFDHMLARLGNPFENAEVAPQVDAE</sequence>
<dbReference type="GO" id="GO:0008942">
    <property type="term" value="F:nitrite reductase [NAD(P)H] activity"/>
    <property type="evidence" value="ECO:0007669"/>
    <property type="project" value="UniProtKB-EC"/>
</dbReference>
<protein>
    <submittedName>
        <fullName evidence="8">Nitrite reductase [NAD(P)H]</fullName>
        <ecNumber evidence="8">1.7.1.4</ecNumber>
    </submittedName>
</protein>
<dbReference type="GO" id="GO:0051539">
    <property type="term" value="F:4 iron, 4 sulfur cluster binding"/>
    <property type="evidence" value="ECO:0007669"/>
    <property type="project" value="UniProtKB-KW"/>
</dbReference>
<keyword evidence="2" id="KW-0349">Heme</keyword>
<dbReference type="PANTHER" id="PTHR43809:SF1">
    <property type="entry name" value="NITRITE REDUCTASE (NADH) LARGE SUBUNIT"/>
    <property type="match status" value="1"/>
</dbReference>
<reference evidence="8" key="1">
    <citation type="submission" date="2019-11" db="EMBL/GenBank/DDBJ databases">
        <authorList>
            <person name="Feng L."/>
        </authorList>
    </citation>
    <scope>NUCLEOTIDE SEQUENCE</scope>
    <source>
        <strain evidence="8">VrattiLFYP33</strain>
    </source>
</reference>
<dbReference type="AlphaFoldDB" id="A0A6N3F0W3"/>
<dbReference type="PANTHER" id="PTHR43809">
    <property type="entry name" value="NITRITE REDUCTASE (NADH) LARGE SUBUNIT"/>
    <property type="match status" value="1"/>
</dbReference>
<evidence type="ECO:0000256" key="4">
    <source>
        <dbReference type="ARBA" id="ARBA00023002"/>
    </source>
</evidence>
<evidence type="ECO:0000313" key="8">
    <source>
        <dbReference type="EMBL" id="VYU45680.1"/>
    </source>
</evidence>
<dbReference type="PRINTS" id="PR00397">
    <property type="entry name" value="SIROHAEM"/>
</dbReference>
<dbReference type="GO" id="GO:0046872">
    <property type="term" value="F:metal ion binding"/>
    <property type="evidence" value="ECO:0007669"/>
    <property type="project" value="UniProtKB-KW"/>
</dbReference>
<name>A0A6N3F0W3_9FIRM</name>
<dbReference type="EMBL" id="CACRUX010000092">
    <property type="protein sequence ID" value="VYU45680.1"/>
    <property type="molecule type" value="Genomic_DNA"/>
</dbReference>
<feature type="domain" description="Nitrite/sulphite reductase 4Fe-4S" evidence="7">
    <location>
        <begin position="68"/>
        <end position="192"/>
    </location>
</feature>
<evidence type="ECO:0000256" key="6">
    <source>
        <dbReference type="ARBA" id="ARBA00023014"/>
    </source>
</evidence>
<evidence type="ECO:0000256" key="2">
    <source>
        <dbReference type="ARBA" id="ARBA00022617"/>
    </source>
</evidence>
<gene>
    <name evidence="8" type="primary">nasD_2</name>
    <name evidence="8" type="ORF">VRLFYP33_02114</name>
</gene>
<evidence type="ECO:0000259" key="7">
    <source>
        <dbReference type="Pfam" id="PF01077"/>
    </source>
</evidence>
<keyword evidence="1" id="KW-0004">4Fe-4S</keyword>
<dbReference type="InterPro" id="IPR052034">
    <property type="entry name" value="NasD-like"/>
</dbReference>
<dbReference type="Gene3D" id="3.30.413.10">
    <property type="entry name" value="Sulfite Reductase Hemoprotein, domain 1"/>
    <property type="match status" value="1"/>
</dbReference>
<keyword evidence="6" id="KW-0411">Iron-sulfur</keyword>
<dbReference type="Pfam" id="PF01077">
    <property type="entry name" value="NIR_SIR"/>
    <property type="match status" value="1"/>
</dbReference>
<evidence type="ECO:0000256" key="5">
    <source>
        <dbReference type="ARBA" id="ARBA00023004"/>
    </source>
</evidence>
<dbReference type="RefSeq" id="WP_156705636.1">
    <property type="nucleotide sequence ID" value="NZ_CACRUX010000092.1"/>
</dbReference>
<dbReference type="InterPro" id="IPR006066">
    <property type="entry name" value="NO2/SO3_Rdtase_FeS/sirohaem_BS"/>
</dbReference>
<keyword evidence="4 8" id="KW-0560">Oxidoreductase</keyword>
<dbReference type="SUPFAM" id="SSF56014">
    <property type="entry name" value="Nitrite and sulphite reductase 4Fe-4S domain-like"/>
    <property type="match status" value="1"/>
</dbReference>
<keyword evidence="3" id="KW-0479">Metal-binding</keyword>